<dbReference type="InterPro" id="IPR001680">
    <property type="entry name" value="WD40_rpt"/>
</dbReference>
<evidence type="ECO:0000256" key="3">
    <source>
        <dbReference type="SAM" id="MobiDB-lite"/>
    </source>
</evidence>
<dbReference type="PANTHER" id="PTHR19854">
    <property type="entry name" value="TRANSDUCIN BETA-LIKE 3"/>
    <property type="match status" value="1"/>
</dbReference>
<organism evidence="4 5">
    <name type="scientific">Ladona fulva</name>
    <name type="common">Scarce chaser dragonfly</name>
    <name type="synonym">Libellula fulva</name>
    <dbReference type="NCBI Taxonomy" id="123851"/>
    <lineage>
        <taxon>Eukaryota</taxon>
        <taxon>Metazoa</taxon>
        <taxon>Ecdysozoa</taxon>
        <taxon>Arthropoda</taxon>
        <taxon>Hexapoda</taxon>
        <taxon>Insecta</taxon>
        <taxon>Pterygota</taxon>
        <taxon>Palaeoptera</taxon>
        <taxon>Odonata</taxon>
        <taxon>Epiprocta</taxon>
        <taxon>Anisoptera</taxon>
        <taxon>Libelluloidea</taxon>
        <taxon>Libellulidae</taxon>
        <taxon>Ladona</taxon>
    </lineage>
</organism>
<dbReference type="Pfam" id="PF00400">
    <property type="entry name" value="WD40"/>
    <property type="match status" value="1"/>
</dbReference>
<name>A0A8K0P6J4_LADFU</name>
<accession>A0A8K0P6J4</accession>
<evidence type="ECO:0000256" key="2">
    <source>
        <dbReference type="ARBA" id="ARBA00022737"/>
    </source>
</evidence>
<dbReference type="EMBL" id="KZ308763">
    <property type="protein sequence ID" value="KAG8234018.1"/>
    <property type="molecule type" value="Genomic_DNA"/>
</dbReference>
<feature type="compositionally biased region" description="Polar residues" evidence="3">
    <location>
        <begin position="315"/>
        <end position="324"/>
    </location>
</feature>
<protein>
    <submittedName>
        <fullName evidence="4">Uncharacterized protein</fullName>
    </submittedName>
</protein>
<keyword evidence="1" id="KW-0853">WD repeat</keyword>
<dbReference type="SUPFAM" id="SSF50978">
    <property type="entry name" value="WD40 repeat-like"/>
    <property type="match status" value="1"/>
</dbReference>
<dbReference type="SMART" id="SM00320">
    <property type="entry name" value="WD40"/>
    <property type="match status" value="3"/>
</dbReference>
<dbReference type="PANTHER" id="PTHR19854:SF1">
    <property type="entry name" value="GUANINE NUCLEOTIDE-BINDING PROTEIN SUBUNIT BETA-LIKE PROTEIN 1"/>
    <property type="match status" value="1"/>
</dbReference>
<evidence type="ECO:0000313" key="4">
    <source>
        <dbReference type="EMBL" id="KAG8234018.1"/>
    </source>
</evidence>
<evidence type="ECO:0000313" key="5">
    <source>
        <dbReference type="Proteomes" id="UP000792457"/>
    </source>
</evidence>
<evidence type="ECO:0000256" key="1">
    <source>
        <dbReference type="ARBA" id="ARBA00022574"/>
    </source>
</evidence>
<dbReference type="OrthoDB" id="7668193at2759"/>
<keyword evidence="2" id="KW-0677">Repeat</keyword>
<sequence>MLRSPPDPLYTLKSDLNPVHSVCFWSHEKNEKLFAGCQSGQVQLWSLQSNRSVEGLQAHPGPCLNVGCYGVNLITQGKGDGNVKSWHPLEGGGWAPNYTIHTKHSVFCRFSMLNNGDEASSMLICPDEDYSVGVYSAFSGEKLTDLKMDDFEANRKSLGYVMALKSFLDPSTNKPMLLVAHEAGQISLRDLYSAGMEVCRISVGEPIISLEYDPLEGVGVYGTPESTCIRKFRIDTKTGDAELGSQTAITNPGISCVQLRPDSKLLAAGGWDGRLRIFSWQRSPKESEKPNNKDLSVHNSQDLKTSEDGSDTSKGHVNSSSDENVVTKVPPFKKAMKPLAVLKHHSKSIQDVAFSNGPVESWNCSCLIAAGSDD</sequence>
<dbReference type="Gene3D" id="2.130.10.10">
    <property type="entry name" value="YVTN repeat-like/Quinoprotein amine dehydrogenase"/>
    <property type="match status" value="2"/>
</dbReference>
<keyword evidence="5" id="KW-1185">Reference proteome</keyword>
<dbReference type="Proteomes" id="UP000792457">
    <property type="component" value="Unassembled WGS sequence"/>
</dbReference>
<dbReference type="AlphaFoldDB" id="A0A8K0P6J4"/>
<dbReference type="InterPro" id="IPR036322">
    <property type="entry name" value="WD40_repeat_dom_sf"/>
</dbReference>
<feature type="compositionally biased region" description="Basic and acidic residues" evidence="3">
    <location>
        <begin position="283"/>
        <end position="296"/>
    </location>
</feature>
<feature type="region of interest" description="Disordered" evidence="3">
    <location>
        <begin position="282"/>
        <end position="326"/>
    </location>
</feature>
<dbReference type="InterPro" id="IPR015943">
    <property type="entry name" value="WD40/YVTN_repeat-like_dom_sf"/>
</dbReference>
<proteinExistence type="predicted"/>
<reference evidence="4" key="2">
    <citation type="submission" date="2017-10" db="EMBL/GenBank/DDBJ databases">
        <title>Ladona fulva Genome sequencing and assembly.</title>
        <authorList>
            <person name="Murali S."/>
            <person name="Richards S."/>
            <person name="Bandaranaike D."/>
            <person name="Bellair M."/>
            <person name="Blankenburg K."/>
            <person name="Chao H."/>
            <person name="Dinh H."/>
            <person name="Doddapaneni H."/>
            <person name="Dugan-Rocha S."/>
            <person name="Elkadiri S."/>
            <person name="Gnanaolivu R."/>
            <person name="Hernandez B."/>
            <person name="Skinner E."/>
            <person name="Javaid M."/>
            <person name="Lee S."/>
            <person name="Li M."/>
            <person name="Ming W."/>
            <person name="Munidasa M."/>
            <person name="Muniz J."/>
            <person name="Nguyen L."/>
            <person name="Hughes D."/>
            <person name="Osuji N."/>
            <person name="Pu L.-L."/>
            <person name="Puazo M."/>
            <person name="Qu C."/>
            <person name="Quiroz J."/>
            <person name="Raj R."/>
            <person name="Weissenberger G."/>
            <person name="Xin Y."/>
            <person name="Zou X."/>
            <person name="Han Y."/>
            <person name="Worley K."/>
            <person name="Muzny D."/>
            <person name="Gibbs R."/>
        </authorList>
    </citation>
    <scope>NUCLEOTIDE SEQUENCE</scope>
    <source>
        <strain evidence="4">Sampled in the wild</strain>
    </source>
</reference>
<gene>
    <name evidence="4" type="ORF">J437_LFUL013853</name>
</gene>
<reference evidence="4" key="1">
    <citation type="submission" date="2013-04" db="EMBL/GenBank/DDBJ databases">
        <authorList>
            <person name="Qu J."/>
            <person name="Murali S.C."/>
            <person name="Bandaranaike D."/>
            <person name="Bellair M."/>
            <person name="Blankenburg K."/>
            <person name="Chao H."/>
            <person name="Dinh H."/>
            <person name="Doddapaneni H."/>
            <person name="Downs B."/>
            <person name="Dugan-Rocha S."/>
            <person name="Elkadiri S."/>
            <person name="Gnanaolivu R.D."/>
            <person name="Hernandez B."/>
            <person name="Javaid M."/>
            <person name="Jayaseelan J.C."/>
            <person name="Lee S."/>
            <person name="Li M."/>
            <person name="Ming W."/>
            <person name="Munidasa M."/>
            <person name="Muniz J."/>
            <person name="Nguyen L."/>
            <person name="Ongeri F."/>
            <person name="Osuji N."/>
            <person name="Pu L.-L."/>
            <person name="Puazo M."/>
            <person name="Qu C."/>
            <person name="Quiroz J."/>
            <person name="Raj R."/>
            <person name="Weissenberger G."/>
            <person name="Xin Y."/>
            <person name="Zou X."/>
            <person name="Han Y."/>
            <person name="Richards S."/>
            <person name="Worley K."/>
            <person name="Muzny D."/>
            <person name="Gibbs R."/>
        </authorList>
    </citation>
    <scope>NUCLEOTIDE SEQUENCE</scope>
    <source>
        <strain evidence="4">Sampled in the wild</strain>
    </source>
</reference>
<feature type="compositionally biased region" description="Basic and acidic residues" evidence="3">
    <location>
        <begin position="304"/>
        <end position="314"/>
    </location>
</feature>
<feature type="non-terminal residue" evidence="4">
    <location>
        <position position="1"/>
    </location>
</feature>
<comment type="caution">
    <text evidence="4">The sequence shown here is derived from an EMBL/GenBank/DDBJ whole genome shotgun (WGS) entry which is preliminary data.</text>
</comment>